<evidence type="ECO:0000313" key="13">
    <source>
        <dbReference type="EMBL" id="KAG7521744.1"/>
    </source>
</evidence>
<name>A0AAV6SX16_SOLSE</name>
<evidence type="ECO:0000256" key="10">
    <source>
        <dbReference type="ARBA" id="ARBA00023277"/>
    </source>
</evidence>
<dbReference type="InterPro" id="IPR016469">
    <property type="entry name" value="Carbohydrate_sulfotransferase"/>
</dbReference>
<evidence type="ECO:0000256" key="4">
    <source>
        <dbReference type="ARBA" id="ARBA00022679"/>
    </source>
</evidence>
<keyword evidence="7" id="KW-0333">Golgi apparatus</keyword>
<evidence type="ECO:0000256" key="9">
    <source>
        <dbReference type="ARBA" id="ARBA00023180"/>
    </source>
</evidence>
<evidence type="ECO:0000256" key="7">
    <source>
        <dbReference type="ARBA" id="ARBA00023034"/>
    </source>
</evidence>
<sequence length="428" mass="49150">MNHFGKFMLLLVLAFVAIQYVAISTFLTNPLSLLYSVVVVPTRQAVNCSPETLSYTSSAPAFSPPTNDSNVRTHILILATTRCGSSFIGQLLNQHPEVFYLFEPLFHVHSMLRPHLEQSRDLDWRKTLMGAARDLLRSLYHCHLSSLENYIQPYPTNHSTDHLFRRGASQSLCSPPVCKVPQGPHEQSLVLNDERECKKRCGPLSMPLASDACRAKRHTAIKTVRIPQISDLRTLIEDPTLNLKVIQLVRDPRGILASRIEAFRDSYRMWRLWRATGRRPANLDLGQIRTLCEDVLKSVSIGLARPDWLKGRYMLLRYEDMARFPLKKTKELYRFLGLDLDQSVKDWINNNTHDSSGVSSRRKFTTIRDSAANAENWKTKLSFDMVVYIQSACKPLLQRLGYKAVFHSRELKNFSHSLVEDRMFLPFF</sequence>
<evidence type="ECO:0000256" key="3">
    <source>
        <dbReference type="ARBA" id="ARBA00004555"/>
    </source>
</evidence>
<reference evidence="13" key="2">
    <citation type="submission" date="2021-03" db="EMBL/GenBank/DDBJ databases">
        <authorList>
            <person name="Guerrero-Cozar I."/>
            <person name="Gomez-Garrido J."/>
            <person name="Berbel C."/>
            <person name="Martinez-Blanch J.F."/>
            <person name="Alioto T."/>
            <person name="Claros M.G."/>
            <person name="Gagnaire P.A."/>
            <person name="Manchado M."/>
        </authorList>
    </citation>
    <scope>NUCLEOTIDE SEQUENCE</scope>
    <source>
        <strain evidence="13">Sse05_10M</strain>
        <tissue evidence="13">Blood</tissue>
    </source>
</reference>
<keyword evidence="14" id="KW-1185">Reference proteome</keyword>
<dbReference type="PIRSF" id="PIRSF005883">
    <property type="entry name" value="Carbohydrate_sulfotransferase"/>
    <property type="match status" value="1"/>
</dbReference>
<reference evidence="13 14" key="1">
    <citation type="journal article" date="2021" name="Sci. Rep.">
        <title>Chromosome anchoring in Senegalese sole (Solea senegalensis) reveals sex-associated markers and genome rearrangements in flatfish.</title>
        <authorList>
            <person name="Guerrero-Cozar I."/>
            <person name="Gomez-Garrido J."/>
            <person name="Berbel C."/>
            <person name="Martinez-Blanch J.F."/>
            <person name="Alioto T."/>
            <person name="Claros M.G."/>
            <person name="Gagnaire P.A."/>
            <person name="Manchado M."/>
        </authorList>
    </citation>
    <scope>NUCLEOTIDE SEQUENCE [LARGE SCALE GENOMIC DNA]</scope>
    <source>
        <strain evidence="13">Sse05_10M</strain>
    </source>
</reference>
<dbReference type="GO" id="GO:0001517">
    <property type="term" value="F:N-acetylglucosamine 6-O-sulfotransferase activity"/>
    <property type="evidence" value="ECO:0007669"/>
    <property type="project" value="TreeGrafter"/>
</dbReference>
<protein>
    <recommendedName>
        <fullName evidence="11">Sulfotransferase</fullName>
        <ecNumber evidence="11">2.8.2.-</ecNumber>
    </recommendedName>
</protein>
<dbReference type="EC" id="2.8.2.-" evidence="11"/>
<evidence type="ECO:0000256" key="8">
    <source>
        <dbReference type="ARBA" id="ARBA00023136"/>
    </source>
</evidence>
<keyword evidence="10" id="KW-0119">Carbohydrate metabolism</keyword>
<dbReference type="PANTHER" id="PTHR10704">
    <property type="entry name" value="CARBOHYDRATE SULFOTRANSFERASE"/>
    <property type="match status" value="1"/>
</dbReference>
<dbReference type="GO" id="GO:0006044">
    <property type="term" value="P:N-acetylglucosamine metabolic process"/>
    <property type="evidence" value="ECO:0007669"/>
    <property type="project" value="TreeGrafter"/>
</dbReference>
<comment type="similarity">
    <text evidence="11">Belongs to the sulfotransferase 1 family.</text>
</comment>
<dbReference type="GO" id="GO:0045130">
    <property type="term" value="F:keratan sulfotransferase activity"/>
    <property type="evidence" value="ECO:0007669"/>
    <property type="project" value="TreeGrafter"/>
</dbReference>
<keyword evidence="9" id="KW-0325">Glycoprotein</keyword>
<dbReference type="EMBL" id="JAGKHQ010000002">
    <property type="protein sequence ID" value="KAG7521745.1"/>
    <property type="molecule type" value="Genomic_DNA"/>
</dbReference>
<keyword evidence="8" id="KW-0472">Membrane</keyword>
<keyword evidence="5" id="KW-0812">Transmembrane</keyword>
<dbReference type="Pfam" id="PF00685">
    <property type="entry name" value="Sulfotransfer_1"/>
    <property type="match status" value="1"/>
</dbReference>
<comment type="subcellular location">
    <subcellularLocation>
        <location evidence="2">Endomembrane system</location>
    </subcellularLocation>
    <subcellularLocation>
        <location evidence="3">Golgi apparatus</location>
    </subcellularLocation>
    <subcellularLocation>
        <location evidence="1">Membrane</location>
        <topology evidence="1">Single-pass membrane protein</topology>
    </subcellularLocation>
</comment>
<evidence type="ECO:0000256" key="1">
    <source>
        <dbReference type="ARBA" id="ARBA00004167"/>
    </source>
</evidence>
<feature type="domain" description="Sulfotransferase" evidence="12">
    <location>
        <begin position="73"/>
        <end position="400"/>
    </location>
</feature>
<evidence type="ECO:0000256" key="2">
    <source>
        <dbReference type="ARBA" id="ARBA00004308"/>
    </source>
</evidence>
<comment type="caution">
    <text evidence="13">The sequence shown here is derived from an EMBL/GenBank/DDBJ whole genome shotgun (WGS) entry which is preliminary data.</text>
</comment>
<evidence type="ECO:0000256" key="11">
    <source>
        <dbReference type="RuleBase" id="RU361155"/>
    </source>
</evidence>
<organism evidence="13 14">
    <name type="scientific">Solea senegalensis</name>
    <name type="common">Senegalese sole</name>
    <dbReference type="NCBI Taxonomy" id="28829"/>
    <lineage>
        <taxon>Eukaryota</taxon>
        <taxon>Metazoa</taxon>
        <taxon>Chordata</taxon>
        <taxon>Craniata</taxon>
        <taxon>Vertebrata</taxon>
        <taxon>Euteleostomi</taxon>
        <taxon>Actinopterygii</taxon>
        <taxon>Neopterygii</taxon>
        <taxon>Teleostei</taxon>
        <taxon>Neoteleostei</taxon>
        <taxon>Acanthomorphata</taxon>
        <taxon>Carangaria</taxon>
        <taxon>Pleuronectiformes</taxon>
        <taxon>Pleuronectoidei</taxon>
        <taxon>Soleidae</taxon>
        <taxon>Solea</taxon>
    </lineage>
</organism>
<gene>
    <name evidence="13" type="ORF">JOB18_006107</name>
</gene>
<dbReference type="PANTHER" id="PTHR10704:SF36">
    <property type="entry name" value="CARBOHYDRATE SULFOTRANSFERASE 1"/>
    <property type="match status" value="1"/>
</dbReference>
<evidence type="ECO:0000259" key="12">
    <source>
        <dbReference type="Pfam" id="PF00685"/>
    </source>
</evidence>
<dbReference type="GO" id="GO:0006790">
    <property type="term" value="P:sulfur compound metabolic process"/>
    <property type="evidence" value="ECO:0007669"/>
    <property type="project" value="TreeGrafter"/>
</dbReference>
<dbReference type="InterPro" id="IPR051135">
    <property type="entry name" value="Gal/GlcNAc/GalNAc_ST"/>
</dbReference>
<keyword evidence="6" id="KW-1133">Transmembrane helix</keyword>
<dbReference type="Proteomes" id="UP000693946">
    <property type="component" value="Linkage Group LG10"/>
</dbReference>
<evidence type="ECO:0000313" key="14">
    <source>
        <dbReference type="Proteomes" id="UP000693946"/>
    </source>
</evidence>
<proteinExistence type="inferred from homology"/>
<evidence type="ECO:0000256" key="6">
    <source>
        <dbReference type="ARBA" id="ARBA00022989"/>
    </source>
</evidence>
<keyword evidence="4 11" id="KW-0808">Transferase</keyword>
<dbReference type="EMBL" id="JAGKHQ010000002">
    <property type="protein sequence ID" value="KAG7521744.1"/>
    <property type="molecule type" value="Genomic_DNA"/>
</dbReference>
<dbReference type="AlphaFoldDB" id="A0AAV6SX16"/>
<evidence type="ECO:0000256" key="5">
    <source>
        <dbReference type="ARBA" id="ARBA00022692"/>
    </source>
</evidence>
<dbReference type="InterPro" id="IPR000863">
    <property type="entry name" value="Sulfotransferase_dom"/>
</dbReference>
<accession>A0AAV6SX16</accession>
<dbReference type="GO" id="GO:0042339">
    <property type="term" value="P:keratan sulfate proteoglycan metabolic process"/>
    <property type="evidence" value="ECO:0007669"/>
    <property type="project" value="TreeGrafter"/>
</dbReference>